<name>A0A8K0WR79_9HYPO</name>
<keyword evidence="1" id="KW-0732">Signal</keyword>
<feature type="signal peptide" evidence="1">
    <location>
        <begin position="1"/>
        <end position="17"/>
    </location>
</feature>
<sequence length="455" mass="46083">MKTAAASLLALATLVAAEVPQEHSHERFLTAVDGLLALDNPLGIQAAVFGLLGNAAASEGAGQVTNFDCLQQITADQAFTNAKAAGDVDGMANALIFRAIERNTGSVGLKSVICNETATNPEIAAISQHQDPASEGAAAENKAITLALAQQLAIVGADPQLALLSGTFEPGQIGDPTGAGNTCDDLDDPEGCIFTKNLLVEDATADEIDAAVAEVMEGGAADGAAGDAGDAADECVDAPAEEEEACVVDEEPAADDEAATPTSGNLQTFTGTLGGAAPPVVSQAGQDRPFVVNGATFNDAATANVRSCDIQNNQCFNAINSGQIDNETSECLEQQNQCIATARGGAARVRRHARGALRARQDTSLDLGSCTDPTVIFAAGLDNRQEESFGPASSSEFDHGSALNIGIITSFICGRLSDACKAPAETVQACQAGASAAAALQGQAAADAFNTALGF</sequence>
<proteinExistence type="predicted"/>
<comment type="caution">
    <text evidence="2">The sequence shown here is derived from an EMBL/GenBank/DDBJ whole genome shotgun (WGS) entry which is preliminary data.</text>
</comment>
<dbReference type="OrthoDB" id="2153847at2759"/>
<organism evidence="2 3">
    <name type="scientific">Stachybotrys elegans</name>
    <dbReference type="NCBI Taxonomy" id="80388"/>
    <lineage>
        <taxon>Eukaryota</taxon>
        <taxon>Fungi</taxon>
        <taxon>Dikarya</taxon>
        <taxon>Ascomycota</taxon>
        <taxon>Pezizomycotina</taxon>
        <taxon>Sordariomycetes</taxon>
        <taxon>Hypocreomycetidae</taxon>
        <taxon>Hypocreales</taxon>
        <taxon>Stachybotryaceae</taxon>
        <taxon>Stachybotrys</taxon>
    </lineage>
</organism>
<evidence type="ECO:0000256" key="1">
    <source>
        <dbReference type="SAM" id="SignalP"/>
    </source>
</evidence>
<dbReference type="PANTHER" id="PTHR34587:SF1">
    <property type="entry name" value="CIRCUMSPOROZOITE PROTEIN"/>
    <property type="match status" value="1"/>
</dbReference>
<dbReference type="EMBL" id="JAGPNK010000006">
    <property type="protein sequence ID" value="KAH7319878.1"/>
    <property type="molecule type" value="Genomic_DNA"/>
</dbReference>
<evidence type="ECO:0000313" key="2">
    <source>
        <dbReference type="EMBL" id="KAH7319878.1"/>
    </source>
</evidence>
<dbReference type="AlphaFoldDB" id="A0A8K0WR79"/>
<dbReference type="Proteomes" id="UP000813444">
    <property type="component" value="Unassembled WGS sequence"/>
</dbReference>
<dbReference type="InterPro" id="IPR053216">
    <property type="entry name" value="Appressorial_penetr-assoc"/>
</dbReference>
<keyword evidence="3" id="KW-1185">Reference proteome</keyword>
<feature type="chain" id="PRO_5035467362" evidence="1">
    <location>
        <begin position="18"/>
        <end position="455"/>
    </location>
</feature>
<dbReference type="PANTHER" id="PTHR34587">
    <property type="entry name" value="VWFA DOMAIN-CONTAINING PROTEIN"/>
    <property type="match status" value="1"/>
</dbReference>
<gene>
    <name evidence="2" type="ORF">B0I35DRAFT_352999</name>
</gene>
<protein>
    <submittedName>
        <fullName evidence="2">Uncharacterized protein</fullName>
    </submittedName>
</protein>
<reference evidence="2" key="1">
    <citation type="journal article" date="2021" name="Nat. Commun.">
        <title>Genetic determinants of endophytism in the Arabidopsis root mycobiome.</title>
        <authorList>
            <person name="Mesny F."/>
            <person name="Miyauchi S."/>
            <person name="Thiergart T."/>
            <person name="Pickel B."/>
            <person name="Atanasova L."/>
            <person name="Karlsson M."/>
            <person name="Huettel B."/>
            <person name="Barry K.W."/>
            <person name="Haridas S."/>
            <person name="Chen C."/>
            <person name="Bauer D."/>
            <person name="Andreopoulos W."/>
            <person name="Pangilinan J."/>
            <person name="LaButti K."/>
            <person name="Riley R."/>
            <person name="Lipzen A."/>
            <person name="Clum A."/>
            <person name="Drula E."/>
            <person name="Henrissat B."/>
            <person name="Kohler A."/>
            <person name="Grigoriev I.V."/>
            <person name="Martin F.M."/>
            <person name="Hacquard S."/>
        </authorList>
    </citation>
    <scope>NUCLEOTIDE SEQUENCE</scope>
    <source>
        <strain evidence="2">MPI-CAGE-CH-0235</strain>
    </source>
</reference>
<accession>A0A8K0WR79</accession>
<evidence type="ECO:0000313" key="3">
    <source>
        <dbReference type="Proteomes" id="UP000813444"/>
    </source>
</evidence>